<dbReference type="InterPro" id="IPR001387">
    <property type="entry name" value="Cro/C1-type_HTH"/>
</dbReference>
<dbReference type="Proteomes" id="UP001482520">
    <property type="component" value="Unassembled WGS sequence"/>
</dbReference>
<name>A0ABV1NZ25_9ACTN</name>
<evidence type="ECO:0000259" key="1">
    <source>
        <dbReference type="PROSITE" id="PS50943"/>
    </source>
</evidence>
<proteinExistence type="predicted"/>
<dbReference type="Pfam" id="PF01381">
    <property type="entry name" value="HTH_3"/>
    <property type="match status" value="1"/>
</dbReference>
<keyword evidence="3" id="KW-1185">Reference proteome</keyword>
<dbReference type="Gene3D" id="1.10.260.40">
    <property type="entry name" value="lambda repressor-like DNA-binding domains"/>
    <property type="match status" value="1"/>
</dbReference>
<dbReference type="SMART" id="SM00530">
    <property type="entry name" value="HTH_XRE"/>
    <property type="match status" value="1"/>
</dbReference>
<sequence length="92" mass="10427">MQVKDPATVKRWRKHRRLTQRELAFLCRCSQNAISLVENGGMSTLSEDLALEIAYRLDVPWEDLFVAREHSGVRRAAHGAHATRTLPEAVGM</sequence>
<dbReference type="PROSITE" id="PS50943">
    <property type="entry name" value="HTH_CROC1"/>
    <property type="match status" value="1"/>
</dbReference>
<organism evidence="2 3">
    <name type="scientific">Nocardioides kribbensis</name>
    <dbReference type="NCBI Taxonomy" id="305517"/>
    <lineage>
        <taxon>Bacteria</taxon>
        <taxon>Bacillati</taxon>
        <taxon>Actinomycetota</taxon>
        <taxon>Actinomycetes</taxon>
        <taxon>Propionibacteriales</taxon>
        <taxon>Nocardioidaceae</taxon>
        <taxon>Nocardioides</taxon>
    </lineage>
</organism>
<reference evidence="2 3" key="1">
    <citation type="submission" date="2024-02" db="EMBL/GenBank/DDBJ databases">
        <title>Full genome sequence of Nocardioides kribbensis.</title>
        <authorList>
            <person name="Poletto B.L."/>
            <person name="Silva G."/>
            <person name="Galante D."/>
            <person name="Campos K.R."/>
            <person name="Santos M.B.N."/>
            <person name="Sacchi C.T."/>
        </authorList>
    </citation>
    <scope>NUCLEOTIDE SEQUENCE [LARGE SCALE GENOMIC DNA]</scope>
    <source>
        <strain evidence="2 3">O4R</strain>
    </source>
</reference>
<dbReference type="RefSeq" id="WP_349804681.1">
    <property type="nucleotide sequence ID" value="NZ_JBEGDP010000010.1"/>
</dbReference>
<evidence type="ECO:0000313" key="3">
    <source>
        <dbReference type="Proteomes" id="UP001482520"/>
    </source>
</evidence>
<dbReference type="SUPFAM" id="SSF47413">
    <property type="entry name" value="lambda repressor-like DNA-binding domains"/>
    <property type="match status" value="1"/>
</dbReference>
<gene>
    <name evidence="2" type="ORF">V6R90_10780</name>
</gene>
<dbReference type="EMBL" id="JBEGDP010000010">
    <property type="protein sequence ID" value="MEQ7847765.1"/>
    <property type="molecule type" value="Genomic_DNA"/>
</dbReference>
<dbReference type="InterPro" id="IPR010982">
    <property type="entry name" value="Lambda_DNA-bd_dom_sf"/>
</dbReference>
<evidence type="ECO:0000313" key="2">
    <source>
        <dbReference type="EMBL" id="MEQ7847765.1"/>
    </source>
</evidence>
<comment type="caution">
    <text evidence="2">The sequence shown here is derived from an EMBL/GenBank/DDBJ whole genome shotgun (WGS) entry which is preliminary data.</text>
</comment>
<accession>A0ABV1NZ25</accession>
<feature type="domain" description="HTH cro/C1-type" evidence="1">
    <location>
        <begin position="9"/>
        <end position="64"/>
    </location>
</feature>
<protein>
    <submittedName>
        <fullName evidence="2">Helix-turn-helix transcriptional regulator</fullName>
    </submittedName>
</protein>
<dbReference type="CDD" id="cd00093">
    <property type="entry name" value="HTH_XRE"/>
    <property type="match status" value="1"/>
</dbReference>